<evidence type="ECO:0000256" key="3">
    <source>
        <dbReference type="ARBA" id="ARBA00022692"/>
    </source>
</evidence>
<dbReference type="PANTHER" id="PTHR30250">
    <property type="entry name" value="PST FAMILY PREDICTED COLANIC ACID TRANSPORTER"/>
    <property type="match status" value="1"/>
</dbReference>
<comment type="subcellular location">
    <subcellularLocation>
        <location evidence="1">Cell membrane</location>
        <topology evidence="1">Multi-pass membrane protein</topology>
    </subcellularLocation>
</comment>
<evidence type="ECO:0000256" key="6">
    <source>
        <dbReference type="SAM" id="Phobius"/>
    </source>
</evidence>
<reference evidence="7 8" key="1">
    <citation type="journal article" date="2024" name="Front. Microbiol.">
        <title>Novel thermophilic genera Geochorda gen. nov. and Carboxydochorda gen. nov. from the deep terrestrial subsurface reveal the ecophysiological diversity in the class Limnochordia.</title>
        <authorList>
            <person name="Karnachuk O.V."/>
            <person name="Lukina A.P."/>
            <person name="Avakyan M.R."/>
            <person name="Kadnikov V.V."/>
            <person name="Begmatov S."/>
            <person name="Beletsky A.V."/>
            <person name="Vlasova K.G."/>
            <person name="Novikov A.A."/>
            <person name="Shcherbakova V.A."/>
            <person name="Mardanov A.V."/>
            <person name="Ravin N.V."/>
        </authorList>
    </citation>
    <scope>NUCLEOTIDE SEQUENCE [LARGE SCALE GENOMIC DNA]</scope>
    <source>
        <strain evidence="7 8">L945</strain>
    </source>
</reference>
<feature type="transmembrane region" description="Helical" evidence="6">
    <location>
        <begin position="486"/>
        <end position="507"/>
    </location>
</feature>
<feature type="transmembrane region" description="Helical" evidence="6">
    <location>
        <begin position="213"/>
        <end position="236"/>
    </location>
</feature>
<dbReference type="EMBL" id="CP141615">
    <property type="protein sequence ID" value="WRP17777.1"/>
    <property type="molecule type" value="Genomic_DNA"/>
</dbReference>
<evidence type="ECO:0000256" key="1">
    <source>
        <dbReference type="ARBA" id="ARBA00004651"/>
    </source>
</evidence>
<evidence type="ECO:0000256" key="2">
    <source>
        <dbReference type="ARBA" id="ARBA00022475"/>
    </source>
</evidence>
<dbReference type="CDD" id="cd13124">
    <property type="entry name" value="MATE_SpoVB_like"/>
    <property type="match status" value="1"/>
</dbReference>
<organism evidence="7 8">
    <name type="scientific">Carboxydichorda subterranea</name>
    <dbReference type="NCBI Taxonomy" id="3109565"/>
    <lineage>
        <taxon>Bacteria</taxon>
        <taxon>Bacillati</taxon>
        <taxon>Bacillota</taxon>
        <taxon>Limnochordia</taxon>
        <taxon>Limnochordales</taxon>
        <taxon>Geochordaceae</taxon>
        <taxon>Carboxydichorda</taxon>
    </lineage>
</organism>
<evidence type="ECO:0000313" key="8">
    <source>
        <dbReference type="Proteomes" id="UP001332192"/>
    </source>
</evidence>
<dbReference type="InterPro" id="IPR024923">
    <property type="entry name" value="PG_synth_SpoVB"/>
</dbReference>
<proteinExistence type="predicted"/>
<evidence type="ECO:0000256" key="4">
    <source>
        <dbReference type="ARBA" id="ARBA00022989"/>
    </source>
</evidence>
<dbReference type="PIRSF" id="PIRSF038958">
    <property type="entry name" value="PG_synth_SpoVB"/>
    <property type="match status" value="1"/>
</dbReference>
<dbReference type="Proteomes" id="UP001332192">
    <property type="component" value="Chromosome"/>
</dbReference>
<dbReference type="InterPro" id="IPR002797">
    <property type="entry name" value="Polysacc_synth"/>
</dbReference>
<protein>
    <submittedName>
        <fullName evidence="7">Polysaccharide biosynthesis protein</fullName>
    </submittedName>
</protein>
<dbReference type="RefSeq" id="WP_324717047.1">
    <property type="nucleotide sequence ID" value="NZ_CP141615.1"/>
</dbReference>
<keyword evidence="3 6" id="KW-0812">Transmembrane</keyword>
<feature type="transmembrane region" description="Helical" evidence="6">
    <location>
        <begin position="356"/>
        <end position="375"/>
    </location>
</feature>
<feature type="transmembrane region" description="Helical" evidence="6">
    <location>
        <begin position="151"/>
        <end position="172"/>
    </location>
</feature>
<feature type="transmembrane region" description="Helical" evidence="6">
    <location>
        <begin position="21"/>
        <end position="45"/>
    </location>
</feature>
<keyword evidence="4 6" id="KW-1133">Transmembrane helix</keyword>
<sequence length="549" mass="56394">MDNVIRRLQMRLFGRFPALRPGRFGWGAAQLSGASLLSRLIGFVYSATVMRLAGPEAVGLFRMVWPLYATAFTVAAAGIPYAISKLLAESTAAGAAGEAGKEAGPPRSPRSIALQGLGLLLVNSVVTAVTLWFAAPWLVATLGSEPRAVPILQLLAPSLVAAALSAGAKALFEGIRRMAVPAASLITEQIVLSAVAVGLTLQLARWASSPETAASALAFASVLGEVAGLVVMVVAVDRLWKTWDAARAQEAPGGRGRASWWPSAILSLSLPVAGGRILSSVGASLTTLLLPNRLHAAGLTPSQAAAEIGLLRGVALPLVLTPNMLSLALMTTLVPSISKALARGDRDSARAYSDKALATTVLLSLPATAALVGLPELWTRTLYGEPAAAPLLVVSALGAPFAYLGQTLVGVLRGLGRPDIPVRGHILGMAVEATLIWKWVGQPALGIRGAALASVVGYAVAYSINQVAAMRHLGTELRGRAFLGPLVAAVLGAVAGRIGAAAVAAWLQGAGQLPAFVVDAVALVTGLGVLGLFYGAALRSSPVWRWLAA</sequence>
<accession>A0ABZ1BYB2</accession>
<gene>
    <name evidence="7" type="ORF">U7230_01845</name>
</gene>
<dbReference type="PANTHER" id="PTHR30250:SF21">
    <property type="entry name" value="LIPID II FLIPPASE MURJ"/>
    <property type="match status" value="1"/>
</dbReference>
<dbReference type="Pfam" id="PF01943">
    <property type="entry name" value="Polysacc_synt"/>
    <property type="match status" value="1"/>
</dbReference>
<keyword evidence="8" id="KW-1185">Reference proteome</keyword>
<feature type="transmembrane region" description="Helical" evidence="6">
    <location>
        <begin position="513"/>
        <end position="537"/>
    </location>
</feature>
<feature type="transmembrane region" description="Helical" evidence="6">
    <location>
        <begin position="117"/>
        <end position="139"/>
    </location>
</feature>
<evidence type="ECO:0000256" key="5">
    <source>
        <dbReference type="ARBA" id="ARBA00023136"/>
    </source>
</evidence>
<feature type="transmembrane region" description="Helical" evidence="6">
    <location>
        <begin position="179"/>
        <end position="201"/>
    </location>
</feature>
<feature type="transmembrane region" description="Helical" evidence="6">
    <location>
        <begin position="310"/>
        <end position="335"/>
    </location>
</feature>
<feature type="transmembrane region" description="Helical" evidence="6">
    <location>
        <begin position="446"/>
        <end position="465"/>
    </location>
</feature>
<feature type="transmembrane region" description="Helical" evidence="6">
    <location>
        <begin position="65"/>
        <end position="83"/>
    </location>
</feature>
<evidence type="ECO:0000313" key="7">
    <source>
        <dbReference type="EMBL" id="WRP17777.1"/>
    </source>
</evidence>
<dbReference type="InterPro" id="IPR050833">
    <property type="entry name" value="Poly_Biosynth_Transport"/>
</dbReference>
<feature type="transmembrane region" description="Helical" evidence="6">
    <location>
        <begin position="387"/>
        <end position="412"/>
    </location>
</feature>
<keyword evidence="5 6" id="KW-0472">Membrane</keyword>
<name>A0ABZ1BYB2_9FIRM</name>
<keyword evidence="2" id="KW-1003">Cell membrane</keyword>